<evidence type="ECO:0000256" key="2">
    <source>
        <dbReference type="ARBA" id="ARBA00022737"/>
    </source>
</evidence>
<dbReference type="HOGENOM" id="CLU_034646_11_0_4"/>
<dbReference type="SUPFAM" id="SSF109998">
    <property type="entry name" value="Triger factor/SurA peptide-binding domain-like"/>
    <property type="match status" value="1"/>
</dbReference>
<keyword evidence="5 7" id="KW-0143">Chaperone</keyword>
<reference evidence="10 11" key="1">
    <citation type="journal article" date="2012" name="Appl. Environ. Microbiol.">
        <title>Draft genome sequence of a psychrotolerant sulfur-oxidizing bacterium, Sulfuricella denitrificans skB26, and proteomic insights into cold adaptation.</title>
        <authorList>
            <person name="Watanabe T."/>
            <person name="Kojima H."/>
            <person name="Fukui M."/>
        </authorList>
    </citation>
    <scope>NUCLEOTIDE SEQUENCE [LARGE SCALE GENOMIC DNA]</scope>
    <source>
        <strain evidence="11">skB26</strain>
    </source>
</reference>
<keyword evidence="3 7" id="KW-0574">Periplasm</keyword>
<dbReference type="InterPro" id="IPR023034">
    <property type="entry name" value="PPIase_SurA"/>
</dbReference>
<dbReference type="InterPro" id="IPR027304">
    <property type="entry name" value="Trigger_fact/SurA_dom_sf"/>
</dbReference>
<evidence type="ECO:0000256" key="5">
    <source>
        <dbReference type="ARBA" id="ARBA00023186"/>
    </source>
</evidence>
<comment type="subcellular location">
    <subcellularLocation>
        <location evidence="7">Periplasm</location>
    </subcellularLocation>
    <text evidence="7">Is capable of associating with the outer membrane.</text>
</comment>
<dbReference type="Gene3D" id="3.10.50.40">
    <property type="match status" value="2"/>
</dbReference>
<feature type="signal peptide" evidence="7">
    <location>
        <begin position="1"/>
        <end position="26"/>
    </location>
</feature>
<feature type="domain" description="PpiC" evidence="9">
    <location>
        <begin position="297"/>
        <end position="395"/>
    </location>
</feature>
<keyword evidence="11" id="KW-1185">Reference proteome</keyword>
<comment type="catalytic activity">
    <reaction evidence="7">
        <text>[protein]-peptidylproline (omega=180) = [protein]-peptidylproline (omega=0)</text>
        <dbReference type="Rhea" id="RHEA:16237"/>
        <dbReference type="Rhea" id="RHEA-COMP:10747"/>
        <dbReference type="Rhea" id="RHEA-COMP:10748"/>
        <dbReference type="ChEBI" id="CHEBI:83833"/>
        <dbReference type="ChEBI" id="CHEBI:83834"/>
        <dbReference type="EC" id="5.2.1.8"/>
    </reaction>
</comment>
<accession>S6B7E4</accession>
<dbReference type="GO" id="GO:0006457">
    <property type="term" value="P:protein folding"/>
    <property type="evidence" value="ECO:0007669"/>
    <property type="project" value="UniProtKB-UniRule"/>
</dbReference>
<dbReference type="OrthoDB" id="14196at2"/>
<protein>
    <recommendedName>
        <fullName evidence="7">Chaperone SurA</fullName>
    </recommendedName>
    <alternativeName>
        <fullName evidence="7">Peptidyl-prolyl cis-trans isomerase SurA</fullName>
        <shortName evidence="7">PPIase SurA</shortName>
        <ecNumber evidence="7">5.2.1.8</ecNumber>
    </alternativeName>
    <alternativeName>
        <fullName evidence="7">Rotamase SurA</fullName>
    </alternativeName>
</protein>
<comment type="domain">
    <text evidence="7">The PPIase activity resides only in the second parvulin domain. The N-terminal region and the C-terminal tail are necessary and sufficient for the chaperone activity of SurA. The PPIase activity is dispensable for SurA to function as a chaperone. The N-terminal region and the C-terminal tail are also required for porin recognition.</text>
</comment>
<evidence type="ECO:0000313" key="10">
    <source>
        <dbReference type="EMBL" id="BAN36362.1"/>
    </source>
</evidence>
<dbReference type="STRING" id="1163617.SCD_n02560"/>
<evidence type="ECO:0000259" key="9">
    <source>
        <dbReference type="PROSITE" id="PS50198"/>
    </source>
</evidence>
<dbReference type="InterPro" id="IPR046357">
    <property type="entry name" value="PPIase_dom_sf"/>
</dbReference>
<dbReference type="GO" id="GO:0030288">
    <property type="term" value="C:outer membrane-bounded periplasmic space"/>
    <property type="evidence" value="ECO:0007669"/>
    <property type="project" value="InterPro"/>
</dbReference>
<dbReference type="InterPro" id="IPR050280">
    <property type="entry name" value="OMP_Chaperone_SurA"/>
</dbReference>
<dbReference type="Pfam" id="PF00639">
    <property type="entry name" value="Rotamase"/>
    <property type="match status" value="2"/>
</dbReference>
<dbReference type="PROSITE" id="PS01096">
    <property type="entry name" value="PPIC_PPIASE_1"/>
    <property type="match status" value="1"/>
</dbReference>
<feature type="domain" description="PpiC" evidence="9">
    <location>
        <begin position="187"/>
        <end position="287"/>
    </location>
</feature>
<dbReference type="GO" id="GO:0043165">
    <property type="term" value="P:Gram-negative-bacterium-type cell outer membrane assembly"/>
    <property type="evidence" value="ECO:0007669"/>
    <property type="project" value="InterPro"/>
</dbReference>
<sequence precursor="true">MKTTSPNPVNHLLAILLVFFLATAHAAGNDPARPSTPVQLVGRIVAVVNNEVITQFELEDRMRTVTQQLKKRGTPLPPQEVLEKQMLERIITDRVQLQFAKETGIRVDDLQLDKTLQRIAQENNMTVEAFRGALEKDGVSFAKFREEIRDEIILGRLREREVENRITVSDGEVENFLSTHAAQSGGEEEFNLAHILVRVPEQASPEQIQGKRAHAEKALAELKTMDFAQVAASYSDAPDALQGGVLGWRAASRLPALFLETVNGLKPGETSAVLRSPNGFHILKLLDTRNKGGALIIQKTHARHILIKTSEITSETDAKNRMIQLKERIDNGADFAELARLHSEDGSASKGGDLGWLSPGETVPEFERAMDGLKPGETSAPVKSPFGWHLIQVLERRSEDVSKERQTLMARQEIRARKADEAYENWLRQLRDQAFVEYRLEDK</sequence>
<keyword evidence="2 7" id="KW-0677">Repeat</keyword>
<dbReference type="PANTHER" id="PTHR47637:SF1">
    <property type="entry name" value="CHAPERONE SURA"/>
    <property type="match status" value="1"/>
</dbReference>
<keyword evidence="6 7" id="KW-0413">Isomerase</keyword>
<keyword evidence="8" id="KW-0175">Coiled coil</keyword>
<dbReference type="GO" id="GO:0050821">
    <property type="term" value="P:protein stabilization"/>
    <property type="evidence" value="ECO:0007669"/>
    <property type="project" value="InterPro"/>
</dbReference>
<dbReference type="GO" id="GO:0051082">
    <property type="term" value="F:unfolded protein binding"/>
    <property type="evidence" value="ECO:0007669"/>
    <property type="project" value="UniProtKB-UniRule"/>
</dbReference>
<dbReference type="KEGG" id="sdr:SCD_n02560"/>
<dbReference type="eggNOG" id="COG0760">
    <property type="taxonomic scope" value="Bacteria"/>
</dbReference>
<dbReference type="SUPFAM" id="SSF54534">
    <property type="entry name" value="FKBP-like"/>
    <property type="match status" value="2"/>
</dbReference>
<evidence type="ECO:0000256" key="7">
    <source>
        <dbReference type="HAMAP-Rule" id="MF_01183"/>
    </source>
</evidence>
<name>S6B7E4_SULDS</name>
<feature type="chain" id="PRO_5009020704" description="Chaperone SurA" evidence="7">
    <location>
        <begin position="27"/>
        <end position="443"/>
    </location>
</feature>
<evidence type="ECO:0000313" key="11">
    <source>
        <dbReference type="Proteomes" id="UP000015559"/>
    </source>
</evidence>
<evidence type="ECO:0000256" key="4">
    <source>
        <dbReference type="ARBA" id="ARBA00023110"/>
    </source>
</evidence>
<evidence type="ECO:0000256" key="6">
    <source>
        <dbReference type="ARBA" id="ARBA00023235"/>
    </source>
</evidence>
<dbReference type="HAMAP" id="MF_01183">
    <property type="entry name" value="Chaperone_SurA"/>
    <property type="match status" value="1"/>
</dbReference>
<dbReference type="AlphaFoldDB" id="S6B7E4"/>
<dbReference type="GO" id="GO:0003755">
    <property type="term" value="F:peptidyl-prolyl cis-trans isomerase activity"/>
    <property type="evidence" value="ECO:0007669"/>
    <property type="project" value="UniProtKB-UniRule"/>
</dbReference>
<proteinExistence type="inferred from homology"/>
<dbReference type="Proteomes" id="UP000015559">
    <property type="component" value="Chromosome"/>
</dbReference>
<dbReference type="PROSITE" id="PS50198">
    <property type="entry name" value="PPIC_PPIASE_2"/>
    <property type="match status" value="2"/>
</dbReference>
<comment type="function">
    <text evidence="7">Chaperone involved in the correct folding and assembly of outer membrane proteins. Recognizes specific patterns of aromatic residues and the orientation of their side chains, which are found more frequently in integral outer membrane proteins. May act in both early periplasmic and late outer membrane-associated steps of protein maturation.</text>
</comment>
<organism evidence="10 11">
    <name type="scientific">Sulfuricella denitrificans (strain DSM 22764 / NBRC 105220 / skB26)</name>
    <dbReference type="NCBI Taxonomy" id="1163617"/>
    <lineage>
        <taxon>Bacteria</taxon>
        <taxon>Pseudomonadati</taxon>
        <taxon>Pseudomonadota</taxon>
        <taxon>Betaproteobacteria</taxon>
        <taxon>Nitrosomonadales</taxon>
        <taxon>Sulfuricellaceae</taxon>
        <taxon>Sulfuricella</taxon>
    </lineage>
</organism>
<dbReference type="GO" id="GO:0042277">
    <property type="term" value="F:peptide binding"/>
    <property type="evidence" value="ECO:0007669"/>
    <property type="project" value="InterPro"/>
</dbReference>
<dbReference type="EMBL" id="AP013066">
    <property type="protein sequence ID" value="BAN36362.1"/>
    <property type="molecule type" value="Genomic_DNA"/>
</dbReference>
<dbReference type="Gene3D" id="1.10.4030.10">
    <property type="entry name" value="Porin chaperone SurA, peptide-binding domain"/>
    <property type="match status" value="1"/>
</dbReference>
<dbReference type="InterPro" id="IPR000297">
    <property type="entry name" value="PPIase_PpiC"/>
</dbReference>
<dbReference type="RefSeq" id="WP_009207679.1">
    <property type="nucleotide sequence ID" value="NC_022357.1"/>
</dbReference>
<evidence type="ECO:0000256" key="3">
    <source>
        <dbReference type="ARBA" id="ARBA00022764"/>
    </source>
</evidence>
<keyword evidence="1 7" id="KW-0732">Signal</keyword>
<keyword evidence="4 7" id="KW-0697">Rotamase</keyword>
<gene>
    <name evidence="7" type="primary">surA</name>
    <name evidence="10" type="ORF">SCD_n02560</name>
</gene>
<evidence type="ECO:0000256" key="1">
    <source>
        <dbReference type="ARBA" id="ARBA00022729"/>
    </source>
</evidence>
<dbReference type="EC" id="5.2.1.8" evidence="7"/>
<evidence type="ECO:0000256" key="8">
    <source>
        <dbReference type="SAM" id="Coils"/>
    </source>
</evidence>
<dbReference type="Pfam" id="PF09312">
    <property type="entry name" value="SurA_N"/>
    <property type="match status" value="1"/>
</dbReference>
<dbReference type="InterPro" id="IPR023058">
    <property type="entry name" value="PPIase_PpiC_CS"/>
</dbReference>
<dbReference type="PANTHER" id="PTHR47637">
    <property type="entry name" value="CHAPERONE SURA"/>
    <property type="match status" value="1"/>
</dbReference>
<dbReference type="InterPro" id="IPR015391">
    <property type="entry name" value="SurA_N"/>
</dbReference>
<feature type="coiled-coil region" evidence="8">
    <location>
        <begin position="391"/>
        <end position="429"/>
    </location>
</feature>